<dbReference type="Proteomes" id="UP001177023">
    <property type="component" value="Unassembled WGS sequence"/>
</dbReference>
<reference evidence="2" key="1">
    <citation type="submission" date="2023-06" db="EMBL/GenBank/DDBJ databases">
        <authorList>
            <person name="Delattre M."/>
        </authorList>
    </citation>
    <scope>NUCLEOTIDE SEQUENCE</scope>
    <source>
        <strain evidence="2">AF72</strain>
    </source>
</reference>
<name>A0AA36C2J1_9BILA</name>
<proteinExistence type="predicted"/>
<organism evidence="2 3">
    <name type="scientific">Mesorhabditis spiculigera</name>
    <dbReference type="NCBI Taxonomy" id="96644"/>
    <lineage>
        <taxon>Eukaryota</taxon>
        <taxon>Metazoa</taxon>
        <taxon>Ecdysozoa</taxon>
        <taxon>Nematoda</taxon>
        <taxon>Chromadorea</taxon>
        <taxon>Rhabditida</taxon>
        <taxon>Rhabditina</taxon>
        <taxon>Rhabditomorpha</taxon>
        <taxon>Rhabditoidea</taxon>
        <taxon>Rhabditidae</taxon>
        <taxon>Mesorhabditinae</taxon>
        <taxon>Mesorhabditis</taxon>
    </lineage>
</organism>
<dbReference type="AlphaFoldDB" id="A0AA36C2J1"/>
<feature type="non-terminal residue" evidence="2">
    <location>
        <position position="71"/>
    </location>
</feature>
<evidence type="ECO:0000256" key="1">
    <source>
        <dbReference type="SAM" id="MobiDB-lite"/>
    </source>
</evidence>
<evidence type="ECO:0000313" key="2">
    <source>
        <dbReference type="EMBL" id="CAJ0557292.1"/>
    </source>
</evidence>
<keyword evidence="3" id="KW-1185">Reference proteome</keyword>
<sequence>MRLCLPLPEEGDHPCDDEESDDDEAHRAEIQVPDGAENPVVDVEFVGEDRDDFWVPISSATATESPVITML</sequence>
<comment type="caution">
    <text evidence="2">The sequence shown here is derived from an EMBL/GenBank/DDBJ whole genome shotgun (WGS) entry which is preliminary data.</text>
</comment>
<gene>
    <name evidence="2" type="ORF">MSPICULIGERA_LOCUS50</name>
</gene>
<feature type="region of interest" description="Disordered" evidence="1">
    <location>
        <begin position="1"/>
        <end position="26"/>
    </location>
</feature>
<protein>
    <submittedName>
        <fullName evidence="2">Uncharacterized protein</fullName>
    </submittedName>
</protein>
<evidence type="ECO:0000313" key="3">
    <source>
        <dbReference type="Proteomes" id="UP001177023"/>
    </source>
</evidence>
<dbReference type="EMBL" id="CATQJA010000002">
    <property type="protein sequence ID" value="CAJ0557292.1"/>
    <property type="molecule type" value="Genomic_DNA"/>
</dbReference>
<accession>A0AA36C2J1</accession>